<dbReference type="EMBL" id="QPJY01000003">
    <property type="protein sequence ID" value="RCX31239.1"/>
    <property type="molecule type" value="Genomic_DNA"/>
</dbReference>
<evidence type="ECO:0000256" key="1">
    <source>
        <dbReference type="SAM" id="MobiDB-lite"/>
    </source>
</evidence>
<gene>
    <name evidence="3" type="ORF">DFQ59_103205</name>
</gene>
<dbReference type="Proteomes" id="UP000252707">
    <property type="component" value="Unassembled WGS sequence"/>
</dbReference>
<proteinExistence type="predicted"/>
<evidence type="ECO:0000256" key="2">
    <source>
        <dbReference type="SAM" id="Phobius"/>
    </source>
</evidence>
<reference evidence="3 4" key="1">
    <citation type="submission" date="2018-07" db="EMBL/GenBank/DDBJ databases">
        <title>Genomic Encyclopedia of Type Strains, Phase IV (KMG-IV): sequencing the most valuable type-strain genomes for metagenomic binning, comparative biology and taxonomic classification.</title>
        <authorList>
            <person name="Goeker M."/>
        </authorList>
    </citation>
    <scope>NUCLEOTIDE SEQUENCE [LARGE SCALE GENOMIC DNA]</scope>
    <source>
        <strain evidence="3 4">DSM 26407</strain>
    </source>
</reference>
<keyword evidence="2" id="KW-1133">Transmembrane helix</keyword>
<evidence type="ECO:0000313" key="4">
    <source>
        <dbReference type="Proteomes" id="UP000252707"/>
    </source>
</evidence>
<dbReference type="AlphaFoldDB" id="A0A369CBH6"/>
<name>A0A369CBH6_9GAMM</name>
<protein>
    <submittedName>
        <fullName evidence="3">Uncharacterized protein</fullName>
    </submittedName>
</protein>
<organism evidence="3 4">
    <name type="scientific">Thioalbus denitrificans</name>
    <dbReference type="NCBI Taxonomy" id="547122"/>
    <lineage>
        <taxon>Bacteria</taxon>
        <taxon>Pseudomonadati</taxon>
        <taxon>Pseudomonadota</taxon>
        <taxon>Gammaproteobacteria</taxon>
        <taxon>Chromatiales</taxon>
        <taxon>Ectothiorhodospiraceae</taxon>
        <taxon>Thioalbus</taxon>
    </lineage>
</organism>
<feature type="region of interest" description="Disordered" evidence="1">
    <location>
        <begin position="73"/>
        <end position="96"/>
    </location>
</feature>
<keyword evidence="2" id="KW-0812">Transmembrane</keyword>
<sequence>MQGGLRRSMIRCTAPPGVTQYTNFSSTARDGSGSVSESGIRQRLLGLLIPLVLAAASFGGMILVHEFLAPAAGDPDPDALPAPAAGPAAGAGAGSACDPLQTWAPAWRLCTTLEGSPGSPDTPRETP</sequence>
<comment type="caution">
    <text evidence="3">The sequence shown here is derived from an EMBL/GenBank/DDBJ whole genome shotgun (WGS) entry which is preliminary data.</text>
</comment>
<keyword evidence="2" id="KW-0472">Membrane</keyword>
<accession>A0A369CBH6</accession>
<keyword evidence="4" id="KW-1185">Reference proteome</keyword>
<feature type="transmembrane region" description="Helical" evidence="2">
    <location>
        <begin position="44"/>
        <end position="64"/>
    </location>
</feature>
<evidence type="ECO:0000313" key="3">
    <source>
        <dbReference type="EMBL" id="RCX31239.1"/>
    </source>
</evidence>